<dbReference type="Pfam" id="PF07687">
    <property type="entry name" value="M20_dimer"/>
    <property type="match status" value="1"/>
</dbReference>
<evidence type="ECO:0000256" key="9">
    <source>
        <dbReference type="ARBA" id="ARBA00023285"/>
    </source>
</evidence>
<dbReference type="InterPro" id="IPR036264">
    <property type="entry name" value="Bact_exopeptidase_dim_dom"/>
</dbReference>
<keyword evidence="3" id="KW-0645">Protease</keyword>
<keyword evidence="8" id="KW-0482">Metalloprotease</keyword>
<dbReference type="InterPro" id="IPR002933">
    <property type="entry name" value="Peptidase_M20"/>
</dbReference>
<dbReference type="GO" id="GO:0006508">
    <property type="term" value="P:proteolysis"/>
    <property type="evidence" value="ECO:0007669"/>
    <property type="project" value="UniProtKB-KW"/>
</dbReference>
<feature type="domain" description="Peptidase M20 dimerisation" evidence="10">
    <location>
        <begin position="262"/>
        <end position="369"/>
    </location>
</feature>
<dbReference type="PROSITE" id="PS00759">
    <property type="entry name" value="ARGE_DAPE_CPG2_2"/>
    <property type="match status" value="1"/>
</dbReference>
<dbReference type="InterPro" id="IPR010964">
    <property type="entry name" value="M20A_pepV-rel"/>
</dbReference>
<dbReference type="CDD" id="cd03888">
    <property type="entry name" value="M20_PepV"/>
    <property type="match status" value="1"/>
</dbReference>
<accession>A0A4Q1ATR6</accession>
<proteinExistence type="inferred from homology"/>
<dbReference type="SUPFAM" id="SSF55031">
    <property type="entry name" value="Bacterial exopeptidase dimerisation domain"/>
    <property type="match status" value="1"/>
</dbReference>
<name>A0A4Q1ATR6_9BACT</name>
<evidence type="ECO:0000313" key="11">
    <source>
        <dbReference type="EMBL" id="RXK04623.1"/>
    </source>
</evidence>
<dbReference type="EMBL" id="PDKK01000009">
    <property type="protein sequence ID" value="RXK04623.1"/>
    <property type="molecule type" value="Genomic_DNA"/>
</dbReference>
<evidence type="ECO:0000256" key="3">
    <source>
        <dbReference type="ARBA" id="ARBA00022670"/>
    </source>
</evidence>
<comment type="caution">
    <text evidence="11">The sequence shown here is derived from an EMBL/GenBank/DDBJ whole genome shotgun (WGS) entry which is preliminary data.</text>
</comment>
<dbReference type="Proteomes" id="UP000289758">
    <property type="component" value="Unassembled WGS sequence"/>
</dbReference>
<keyword evidence="12" id="KW-1185">Reference proteome</keyword>
<keyword evidence="4" id="KW-0479">Metal-binding</keyword>
<keyword evidence="6" id="KW-0862">Zinc</keyword>
<protein>
    <submittedName>
        <fullName evidence="11">Dipeptidase PepV</fullName>
    </submittedName>
</protein>
<evidence type="ECO:0000313" key="12">
    <source>
        <dbReference type="Proteomes" id="UP000289758"/>
    </source>
</evidence>
<dbReference type="NCBIfam" id="NF005591">
    <property type="entry name" value="PRK07318.1"/>
    <property type="match status" value="1"/>
</dbReference>
<dbReference type="GO" id="GO:0008777">
    <property type="term" value="F:acetylornithine deacetylase activity"/>
    <property type="evidence" value="ECO:0007669"/>
    <property type="project" value="TreeGrafter"/>
</dbReference>
<dbReference type="AlphaFoldDB" id="A0A4Q1ATR6"/>
<dbReference type="OrthoDB" id="9761532at2"/>
<dbReference type="Gene3D" id="3.30.70.360">
    <property type="match status" value="2"/>
</dbReference>
<dbReference type="NCBIfam" id="TIGR01887">
    <property type="entry name" value="dipeptidaselike"/>
    <property type="match status" value="1"/>
</dbReference>
<dbReference type="GO" id="GO:0008237">
    <property type="term" value="F:metallopeptidase activity"/>
    <property type="evidence" value="ECO:0007669"/>
    <property type="project" value="UniProtKB-KW"/>
</dbReference>
<keyword evidence="7" id="KW-0224">Dipeptidase</keyword>
<evidence type="ECO:0000256" key="4">
    <source>
        <dbReference type="ARBA" id="ARBA00022723"/>
    </source>
</evidence>
<evidence type="ECO:0000259" key="10">
    <source>
        <dbReference type="Pfam" id="PF07687"/>
    </source>
</evidence>
<comment type="cofactor">
    <cofactor evidence="1">
        <name>Zn(2+)</name>
        <dbReference type="ChEBI" id="CHEBI:29105"/>
    </cofactor>
</comment>
<reference evidence="11 12" key="1">
    <citation type="submission" date="2017-10" db="EMBL/GenBank/DDBJ databases">
        <title>Genomics of the genus Arcobacter.</title>
        <authorList>
            <person name="Perez-Cataluna A."/>
            <person name="Figueras M.J."/>
        </authorList>
    </citation>
    <scope>NUCLEOTIDE SEQUENCE [LARGE SCALE GENOMIC DNA]</scope>
    <source>
        <strain evidence="11 12">CECT 8441</strain>
    </source>
</reference>
<dbReference type="GO" id="GO:0006526">
    <property type="term" value="P:L-arginine biosynthetic process"/>
    <property type="evidence" value="ECO:0007669"/>
    <property type="project" value="TreeGrafter"/>
</dbReference>
<gene>
    <name evidence="11" type="ORF">CRV07_10745</name>
</gene>
<dbReference type="PANTHER" id="PTHR43808:SF31">
    <property type="entry name" value="N-ACETYL-L-CITRULLINE DEACETYLASE"/>
    <property type="match status" value="1"/>
</dbReference>
<evidence type="ECO:0000256" key="6">
    <source>
        <dbReference type="ARBA" id="ARBA00022833"/>
    </source>
</evidence>
<comment type="similarity">
    <text evidence="2">Belongs to the peptidase M20A family.</text>
</comment>
<dbReference type="PANTHER" id="PTHR43808">
    <property type="entry name" value="ACETYLORNITHINE DEACETYLASE"/>
    <property type="match status" value="1"/>
</dbReference>
<dbReference type="Pfam" id="PF01546">
    <property type="entry name" value="Peptidase_M20"/>
    <property type="match status" value="1"/>
</dbReference>
<evidence type="ECO:0000256" key="5">
    <source>
        <dbReference type="ARBA" id="ARBA00022801"/>
    </source>
</evidence>
<evidence type="ECO:0000256" key="8">
    <source>
        <dbReference type="ARBA" id="ARBA00023049"/>
    </source>
</evidence>
<dbReference type="SUPFAM" id="SSF53187">
    <property type="entry name" value="Zn-dependent exopeptidases"/>
    <property type="match status" value="1"/>
</dbReference>
<dbReference type="InterPro" id="IPR001261">
    <property type="entry name" value="ArgE/DapE_CS"/>
</dbReference>
<dbReference type="GO" id="GO:0008270">
    <property type="term" value="F:zinc ion binding"/>
    <property type="evidence" value="ECO:0007669"/>
    <property type="project" value="InterPro"/>
</dbReference>
<dbReference type="Gene3D" id="3.40.630.10">
    <property type="entry name" value="Zn peptidases"/>
    <property type="match status" value="1"/>
</dbReference>
<organism evidence="11 12">
    <name type="scientific">Halarcobacter ebronensis</name>
    <dbReference type="NCBI Taxonomy" id="1462615"/>
    <lineage>
        <taxon>Bacteria</taxon>
        <taxon>Pseudomonadati</taxon>
        <taxon>Campylobacterota</taxon>
        <taxon>Epsilonproteobacteria</taxon>
        <taxon>Campylobacterales</taxon>
        <taxon>Arcobacteraceae</taxon>
        <taxon>Halarcobacter</taxon>
    </lineage>
</organism>
<evidence type="ECO:0000256" key="7">
    <source>
        <dbReference type="ARBA" id="ARBA00022997"/>
    </source>
</evidence>
<dbReference type="InterPro" id="IPR011650">
    <property type="entry name" value="Peptidase_M20_dimer"/>
</dbReference>
<keyword evidence="5" id="KW-0378">Hydrolase</keyword>
<dbReference type="RefSeq" id="WP_129087682.1">
    <property type="nucleotide sequence ID" value="NZ_CP053836.1"/>
</dbReference>
<evidence type="ECO:0000256" key="1">
    <source>
        <dbReference type="ARBA" id="ARBA00001947"/>
    </source>
</evidence>
<keyword evidence="9" id="KW-0170">Cobalt</keyword>
<sequence>MPFNKLLKSYKDEIIQKTQELIQIKSVESSAKPNMPFGEGVDKALQYTLNLCEELGFETQNFDGYAGHADLGNSDDIVGVLVHLDVVPEGDEKMWKYPPYSATIENNRIYGRGAIDDKGPTIAAIYAMKALKESEVKLNKKIRIIFGTDEESGWECMNYYLKEVKPPQVAFTPDANYPVIYGEKGILTLDLEKKFVQMEKSHICIEYIKGGELSNMVPNYCEALLVLNEDIEKLYGNFQTLIKKLGYNIKLELNNNKLLIKSFGIFAHALEPQKGINAISQLMILLSNFTFSETINDFFSFYTNKIGMQVDGENLGCKMEDKESGKLTLNVGVINLIRDKVTLTFNIRYPITKTDKEVVKKINETIKNEDITLEVKKIYYPLYIPKDSKLVKTLSSVYKNLTNDNTEPLTFAGGTYARALSNAVAFGAVFPNEEIMAHQVNEYINIDSLLKNAQIIATAMYELSNN</sequence>
<dbReference type="InterPro" id="IPR050072">
    <property type="entry name" value="Peptidase_M20A"/>
</dbReference>
<dbReference type="GO" id="GO:0016805">
    <property type="term" value="F:dipeptidase activity"/>
    <property type="evidence" value="ECO:0007669"/>
    <property type="project" value="UniProtKB-KW"/>
</dbReference>
<evidence type="ECO:0000256" key="2">
    <source>
        <dbReference type="ARBA" id="ARBA00006247"/>
    </source>
</evidence>